<feature type="region of interest" description="Disordered" evidence="1">
    <location>
        <begin position="153"/>
        <end position="189"/>
    </location>
</feature>
<comment type="caution">
    <text evidence="4">The sequence shown here is derived from an EMBL/GenBank/DDBJ whole genome shotgun (WGS) entry which is preliminary data.</text>
</comment>
<keyword evidence="2" id="KW-0732">Signal</keyword>
<sequence length="231" mass="24314">MRQLMPLAALLLAATASAQAPTIVGIATVTDGDTLQIRGTKIRLFGIDAPESSQTCTRNGQSYGCGRESANQLAALIAGKNVSCFQKDIDRYGRMVAVCRVGNTDLNRLLVERGLALPYIEYGGSIYADAHRQAVQQGRGLHAGTYQLPWNYRKDPNTPPTNGTAQLQPAKPAAAPVSAPKPAAAAPAPAPSNVYYANCSAARAAGAAPLYRGQPGYRPAMDRDNDGVACE</sequence>
<dbReference type="SMART" id="SM00318">
    <property type="entry name" value="SNc"/>
    <property type="match status" value="1"/>
</dbReference>
<feature type="compositionally biased region" description="Low complexity" evidence="1">
    <location>
        <begin position="169"/>
        <end position="189"/>
    </location>
</feature>
<dbReference type="InterPro" id="IPR008613">
    <property type="entry name" value="Excalibur_Ca-bd_domain"/>
</dbReference>
<proteinExistence type="predicted"/>
<evidence type="ECO:0000256" key="2">
    <source>
        <dbReference type="SAM" id="SignalP"/>
    </source>
</evidence>
<dbReference type="EMBL" id="RXPE01000005">
    <property type="protein sequence ID" value="RTR29082.1"/>
    <property type="molecule type" value="Genomic_DNA"/>
</dbReference>
<dbReference type="InterPro" id="IPR016071">
    <property type="entry name" value="Staphylococal_nuclease_OB-fold"/>
</dbReference>
<dbReference type="InterPro" id="IPR035437">
    <property type="entry name" value="SNase_OB-fold_sf"/>
</dbReference>
<feature type="region of interest" description="Disordered" evidence="1">
    <location>
        <begin position="212"/>
        <end position="231"/>
    </location>
</feature>
<dbReference type="OrthoDB" id="9805504at2"/>
<dbReference type="RefSeq" id="WP_126351536.1">
    <property type="nucleotide sequence ID" value="NZ_CP086380.1"/>
</dbReference>
<accession>A0A431W0P6</accession>
<dbReference type="PANTHER" id="PTHR12302:SF26">
    <property type="entry name" value="BLR1266 PROTEIN"/>
    <property type="match status" value="1"/>
</dbReference>
<reference evidence="4 5" key="1">
    <citation type="submission" date="2018-12" db="EMBL/GenBank/DDBJ databases">
        <title>Deinococcus radiophilus ATCC 27603 genome sequencing and assembly.</title>
        <authorList>
            <person name="Maclea K.S."/>
            <person name="Maynard C.R."/>
        </authorList>
    </citation>
    <scope>NUCLEOTIDE SEQUENCE [LARGE SCALE GENOMIC DNA]</scope>
    <source>
        <strain evidence="4 5">ATCC 27603</strain>
    </source>
</reference>
<gene>
    <name evidence="4" type="ORF">EJ104_04350</name>
</gene>
<protein>
    <submittedName>
        <fullName evidence="4">Nuclease</fullName>
    </submittedName>
</protein>
<organism evidence="4 5">
    <name type="scientific">Deinococcus radiophilus</name>
    <dbReference type="NCBI Taxonomy" id="32062"/>
    <lineage>
        <taxon>Bacteria</taxon>
        <taxon>Thermotogati</taxon>
        <taxon>Deinococcota</taxon>
        <taxon>Deinococci</taxon>
        <taxon>Deinococcales</taxon>
        <taxon>Deinococcaceae</taxon>
        <taxon>Deinococcus</taxon>
    </lineage>
</organism>
<dbReference type="Pfam" id="PF05901">
    <property type="entry name" value="Excalibur"/>
    <property type="match status" value="1"/>
</dbReference>
<dbReference type="SMART" id="SM00894">
    <property type="entry name" value="Excalibur"/>
    <property type="match status" value="1"/>
</dbReference>
<dbReference type="Pfam" id="PF00565">
    <property type="entry name" value="SNase"/>
    <property type="match status" value="1"/>
</dbReference>
<dbReference type="Gene3D" id="2.40.50.90">
    <property type="match status" value="1"/>
</dbReference>
<feature type="compositionally biased region" description="Basic and acidic residues" evidence="1">
    <location>
        <begin position="220"/>
        <end position="231"/>
    </location>
</feature>
<evidence type="ECO:0000313" key="4">
    <source>
        <dbReference type="EMBL" id="RTR29082.1"/>
    </source>
</evidence>
<feature type="domain" description="TNase-like" evidence="3">
    <location>
        <begin position="20"/>
        <end position="144"/>
    </location>
</feature>
<dbReference type="PROSITE" id="PS50830">
    <property type="entry name" value="TNASE_3"/>
    <property type="match status" value="1"/>
</dbReference>
<evidence type="ECO:0000256" key="1">
    <source>
        <dbReference type="SAM" id="MobiDB-lite"/>
    </source>
</evidence>
<keyword evidence="5" id="KW-1185">Reference proteome</keyword>
<evidence type="ECO:0000313" key="5">
    <source>
        <dbReference type="Proteomes" id="UP000277766"/>
    </source>
</evidence>
<feature type="chain" id="PRO_5019236206" evidence="2">
    <location>
        <begin position="19"/>
        <end position="231"/>
    </location>
</feature>
<dbReference type="AlphaFoldDB" id="A0A431W0P6"/>
<name>A0A431W0P6_9DEIO</name>
<dbReference type="SUPFAM" id="SSF50199">
    <property type="entry name" value="Staphylococcal nuclease"/>
    <property type="match status" value="1"/>
</dbReference>
<dbReference type="Proteomes" id="UP000277766">
    <property type="component" value="Unassembled WGS sequence"/>
</dbReference>
<evidence type="ECO:0000259" key="3">
    <source>
        <dbReference type="PROSITE" id="PS50830"/>
    </source>
</evidence>
<feature type="signal peptide" evidence="2">
    <location>
        <begin position="1"/>
        <end position="18"/>
    </location>
</feature>
<dbReference type="PANTHER" id="PTHR12302">
    <property type="entry name" value="EBNA2 BINDING PROTEIN P100"/>
    <property type="match status" value="1"/>
</dbReference>